<reference evidence="1 2" key="1">
    <citation type="submission" date="2019-11" db="EMBL/GenBank/DDBJ databases">
        <title>Draft Genome Sequence of Plant Growth-Promoting Rhizosphere-Associated Bacteria.</title>
        <authorList>
            <person name="Vasilyev I.Y."/>
            <person name="Radchenko V."/>
            <person name="Ilnitskaya E.V."/>
        </authorList>
    </citation>
    <scope>NUCLEOTIDE SEQUENCE [LARGE SCALE GENOMIC DNA]</scope>
    <source>
        <strain evidence="1 2">VRA_MhP_f</strain>
    </source>
</reference>
<proteinExistence type="predicted"/>
<dbReference type="Pfam" id="PF14337">
    <property type="entry name" value="Abi_alpha"/>
    <property type="match status" value="1"/>
</dbReference>
<organism evidence="1 2">
    <name type="scientific">Enterobacter agglomerans</name>
    <name type="common">Erwinia herbicola</name>
    <name type="synonym">Pantoea agglomerans</name>
    <dbReference type="NCBI Taxonomy" id="549"/>
    <lineage>
        <taxon>Bacteria</taxon>
        <taxon>Pseudomonadati</taxon>
        <taxon>Pseudomonadota</taxon>
        <taxon>Gammaproteobacteria</taxon>
        <taxon>Enterobacterales</taxon>
        <taxon>Erwiniaceae</taxon>
        <taxon>Pantoea</taxon>
        <taxon>Pantoea agglomerans group</taxon>
    </lineage>
</organism>
<accession>A0A7X2SVF7</accession>
<gene>
    <name evidence="1" type="ORF">GKC49_10605</name>
</gene>
<protein>
    <submittedName>
        <fullName evidence="1">DUF4393 domain-containing protein</fullName>
    </submittedName>
</protein>
<evidence type="ECO:0000313" key="2">
    <source>
        <dbReference type="Proteomes" id="UP000461948"/>
    </source>
</evidence>
<dbReference type="AlphaFoldDB" id="A0A7X2SVF7"/>
<evidence type="ECO:0000313" key="1">
    <source>
        <dbReference type="EMBL" id="MSE15557.1"/>
    </source>
</evidence>
<dbReference type="Proteomes" id="UP000461948">
    <property type="component" value="Unassembled WGS sequence"/>
</dbReference>
<name>A0A7X2SVF7_ENTAG</name>
<sequence length="259" mass="29803">MTKELKETLKAIPPEVIVSTYNDGVKGPLVQMGIFGEQILKTLRYFTYPIQAAAHRQDLIDRRFAEALAVVPESRRITPNDPLILEVADKLKFQINDNLVSDMYIDLLSASMDAEKANLAHPSFIHLISQISSDEAFLLLKISELKCSSYMRRMADWGVVTKQEREKIYSSAYYTLNGVAYNLIDTLLKPEEMHFPQNFYMYIEHLRALELIEYSGGDLEVPSEWRQGKDSLYSFWLISFSKFGQLFFECCSRSLNKLS</sequence>
<comment type="caution">
    <text evidence="1">The sequence shown here is derived from an EMBL/GenBank/DDBJ whole genome shotgun (WGS) entry which is preliminary data.</text>
</comment>
<dbReference type="InterPro" id="IPR025506">
    <property type="entry name" value="Abi_alpha"/>
</dbReference>
<dbReference type="EMBL" id="WKLC01000386">
    <property type="protein sequence ID" value="MSE15557.1"/>
    <property type="molecule type" value="Genomic_DNA"/>
</dbReference>